<proteinExistence type="predicted"/>
<reference evidence="1" key="1">
    <citation type="submission" date="2020-01" db="EMBL/GenBank/DDBJ databases">
        <authorList>
            <person name="Mishra B."/>
        </authorList>
    </citation>
    <scope>NUCLEOTIDE SEQUENCE [LARGE SCALE GENOMIC DNA]</scope>
</reference>
<comment type="caution">
    <text evidence="1">The sequence shown here is derived from an EMBL/GenBank/DDBJ whole genome shotgun (WGS) entry which is preliminary data.</text>
</comment>
<sequence>MCSLGIPELNTTREADFLHKRQENFRGHPRPAIRYAWCLGLGMLWHLDHLGDTFQTSKIWSRNLRIIAFRINIRVIRWNSITIPFIGTGLSSAFFFLSTASRSSTSAATLTASSISALSTTLSASAAADASSTAAFLQRSAASAWMAPPRSLSGRVVDPV</sequence>
<evidence type="ECO:0000313" key="1">
    <source>
        <dbReference type="EMBL" id="CAA7049719.1"/>
    </source>
</evidence>
<gene>
    <name evidence="1" type="ORF">MERR_LOCUS36954</name>
</gene>
<organism evidence="1 2">
    <name type="scientific">Microthlaspi erraticum</name>
    <dbReference type="NCBI Taxonomy" id="1685480"/>
    <lineage>
        <taxon>Eukaryota</taxon>
        <taxon>Viridiplantae</taxon>
        <taxon>Streptophyta</taxon>
        <taxon>Embryophyta</taxon>
        <taxon>Tracheophyta</taxon>
        <taxon>Spermatophyta</taxon>
        <taxon>Magnoliopsida</taxon>
        <taxon>eudicotyledons</taxon>
        <taxon>Gunneridae</taxon>
        <taxon>Pentapetalae</taxon>
        <taxon>rosids</taxon>
        <taxon>malvids</taxon>
        <taxon>Brassicales</taxon>
        <taxon>Brassicaceae</taxon>
        <taxon>Coluteocarpeae</taxon>
        <taxon>Microthlaspi</taxon>
    </lineage>
</organism>
<protein>
    <submittedName>
        <fullName evidence="1">Uncharacterized protein</fullName>
    </submittedName>
</protein>
<dbReference type="AlphaFoldDB" id="A0A6D2KD92"/>
<dbReference type="EMBL" id="CACVBM020001427">
    <property type="protein sequence ID" value="CAA7049719.1"/>
    <property type="molecule type" value="Genomic_DNA"/>
</dbReference>
<evidence type="ECO:0000313" key="2">
    <source>
        <dbReference type="Proteomes" id="UP000467841"/>
    </source>
</evidence>
<keyword evidence="2" id="KW-1185">Reference proteome</keyword>
<name>A0A6D2KD92_9BRAS</name>
<dbReference type="Proteomes" id="UP000467841">
    <property type="component" value="Unassembled WGS sequence"/>
</dbReference>
<accession>A0A6D2KD92</accession>